<dbReference type="Pfam" id="PF00953">
    <property type="entry name" value="Glycos_transf_4"/>
    <property type="match status" value="1"/>
</dbReference>
<evidence type="ECO:0000256" key="7">
    <source>
        <dbReference type="PIRSR" id="PIRSR600715-1"/>
    </source>
</evidence>
<dbReference type="GO" id="GO:0046872">
    <property type="term" value="F:metal ion binding"/>
    <property type="evidence" value="ECO:0007669"/>
    <property type="project" value="UniProtKB-KW"/>
</dbReference>
<feature type="transmembrane region" description="Helical" evidence="8">
    <location>
        <begin position="135"/>
        <end position="153"/>
    </location>
</feature>
<feature type="transmembrane region" description="Helical" evidence="8">
    <location>
        <begin position="218"/>
        <end position="235"/>
    </location>
</feature>
<comment type="subcellular location">
    <subcellularLocation>
        <location evidence="1">Cell membrane</location>
        <topology evidence="1">Multi-pass membrane protein</topology>
    </subcellularLocation>
</comment>
<dbReference type="GO" id="GO:0005886">
    <property type="term" value="C:plasma membrane"/>
    <property type="evidence" value="ECO:0007669"/>
    <property type="project" value="UniProtKB-SubCell"/>
</dbReference>
<evidence type="ECO:0000256" key="3">
    <source>
        <dbReference type="ARBA" id="ARBA00022679"/>
    </source>
</evidence>
<evidence type="ECO:0000256" key="1">
    <source>
        <dbReference type="ARBA" id="ARBA00004651"/>
    </source>
</evidence>
<keyword evidence="7" id="KW-0460">Magnesium</keyword>
<evidence type="ECO:0000256" key="5">
    <source>
        <dbReference type="ARBA" id="ARBA00022989"/>
    </source>
</evidence>
<accession>A0A5C6RX44</accession>
<gene>
    <name evidence="9" type="ORF">FRY74_00795</name>
</gene>
<evidence type="ECO:0000256" key="8">
    <source>
        <dbReference type="SAM" id="Phobius"/>
    </source>
</evidence>
<comment type="cofactor">
    <cofactor evidence="7">
        <name>Mg(2+)</name>
        <dbReference type="ChEBI" id="CHEBI:18420"/>
    </cofactor>
</comment>
<keyword evidence="2" id="KW-1003">Cell membrane</keyword>
<dbReference type="GO" id="GO:0071555">
    <property type="term" value="P:cell wall organization"/>
    <property type="evidence" value="ECO:0007669"/>
    <property type="project" value="TreeGrafter"/>
</dbReference>
<feature type="transmembrane region" description="Helical" evidence="8">
    <location>
        <begin position="326"/>
        <end position="346"/>
    </location>
</feature>
<dbReference type="GO" id="GO:0044038">
    <property type="term" value="P:cell wall macromolecule biosynthetic process"/>
    <property type="evidence" value="ECO:0007669"/>
    <property type="project" value="TreeGrafter"/>
</dbReference>
<keyword evidence="10" id="KW-1185">Reference proteome</keyword>
<feature type="transmembrane region" description="Helical" evidence="8">
    <location>
        <begin position="247"/>
        <end position="267"/>
    </location>
</feature>
<dbReference type="OrthoDB" id="9783652at2"/>
<evidence type="ECO:0000256" key="2">
    <source>
        <dbReference type="ARBA" id="ARBA00022475"/>
    </source>
</evidence>
<feature type="transmembrane region" description="Helical" evidence="8">
    <location>
        <begin position="298"/>
        <end position="320"/>
    </location>
</feature>
<feature type="transmembrane region" description="Helical" evidence="8">
    <location>
        <begin position="6"/>
        <end position="29"/>
    </location>
</feature>
<keyword evidence="5 8" id="KW-1133">Transmembrane helix</keyword>
<dbReference type="AlphaFoldDB" id="A0A5C6RX44"/>
<reference evidence="9 10" key="1">
    <citation type="submission" date="2019-08" db="EMBL/GenBank/DDBJ databases">
        <title>Genome of Vicingus serpentipes NCIMB 15042.</title>
        <authorList>
            <person name="Bowman J.P."/>
        </authorList>
    </citation>
    <scope>NUCLEOTIDE SEQUENCE [LARGE SCALE GENOMIC DNA]</scope>
    <source>
        <strain evidence="9 10">NCIMB 15042</strain>
    </source>
</reference>
<dbReference type="GO" id="GO:0016780">
    <property type="term" value="F:phosphotransferase activity, for other substituted phosphate groups"/>
    <property type="evidence" value="ECO:0007669"/>
    <property type="project" value="InterPro"/>
</dbReference>
<name>A0A5C6RX44_9FLAO</name>
<dbReference type="PANTHER" id="PTHR22926:SF3">
    <property type="entry name" value="UNDECAPRENYL-PHOSPHATE ALPHA-N-ACETYLGLUCOSAMINYL 1-PHOSPHATE TRANSFERASE"/>
    <property type="match status" value="1"/>
</dbReference>
<proteinExistence type="predicted"/>
<dbReference type="CDD" id="cd06853">
    <property type="entry name" value="GT_WecA_like"/>
    <property type="match status" value="1"/>
</dbReference>
<keyword evidence="6 8" id="KW-0472">Membrane</keyword>
<organism evidence="9 10">
    <name type="scientific">Vicingus serpentipes</name>
    <dbReference type="NCBI Taxonomy" id="1926625"/>
    <lineage>
        <taxon>Bacteria</taxon>
        <taxon>Pseudomonadati</taxon>
        <taxon>Bacteroidota</taxon>
        <taxon>Flavobacteriia</taxon>
        <taxon>Flavobacteriales</taxon>
        <taxon>Vicingaceae</taxon>
        <taxon>Vicingus</taxon>
    </lineage>
</organism>
<feature type="binding site" evidence="7">
    <location>
        <position position="153"/>
    </location>
    <ligand>
        <name>Mg(2+)</name>
        <dbReference type="ChEBI" id="CHEBI:18420"/>
    </ligand>
</feature>
<dbReference type="Proteomes" id="UP000321721">
    <property type="component" value="Unassembled WGS sequence"/>
</dbReference>
<evidence type="ECO:0000313" key="9">
    <source>
        <dbReference type="EMBL" id="TXB66753.1"/>
    </source>
</evidence>
<dbReference type="EMBL" id="VOOS01000001">
    <property type="protein sequence ID" value="TXB66753.1"/>
    <property type="molecule type" value="Genomic_DNA"/>
</dbReference>
<keyword evidence="3 9" id="KW-0808">Transferase</keyword>
<evidence type="ECO:0000313" key="10">
    <source>
        <dbReference type="Proteomes" id="UP000321721"/>
    </source>
</evidence>
<feature type="binding site" evidence="7">
    <location>
        <position position="215"/>
    </location>
    <ligand>
        <name>Mg(2+)</name>
        <dbReference type="ChEBI" id="CHEBI:18420"/>
    </ligand>
</feature>
<comment type="caution">
    <text evidence="9">The sequence shown here is derived from an EMBL/GenBank/DDBJ whole genome shotgun (WGS) entry which is preliminary data.</text>
</comment>
<dbReference type="InterPro" id="IPR000715">
    <property type="entry name" value="Glycosyl_transferase_4"/>
</dbReference>
<dbReference type="RefSeq" id="WP_147097671.1">
    <property type="nucleotide sequence ID" value="NZ_VOOS01000001.1"/>
</dbReference>
<evidence type="ECO:0000256" key="4">
    <source>
        <dbReference type="ARBA" id="ARBA00022692"/>
    </source>
</evidence>
<feature type="transmembrane region" description="Helical" evidence="8">
    <location>
        <begin position="50"/>
        <end position="72"/>
    </location>
</feature>
<keyword evidence="4 8" id="KW-0812">Transmembrane</keyword>
<feature type="transmembrane region" description="Helical" evidence="8">
    <location>
        <begin position="78"/>
        <end position="99"/>
    </location>
</feature>
<dbReference type="GO" id="GO:0009103">
    <property type="term" value="P:lipopolysaccharide biosynthetic process"/>
    <property type="evidence" value="ECO:0007669"/>
    <property type="project" value="TreeGrafter"/>
</dbReference>
<dbReference type="PANTHER" id="PTHR22926">
    <property type="entry name" value="PHOSPHO-N-ACETYLMURAMOYL-PENTAPEPTIDE-TRANSFERASE"/>
    <property type="match status" value="1"/>
</dbReference>
<protein>
    <submittedName>
        <fullName evidence="9">Undecaprenyl/decaprenyl-phosphate alpha-N-acetylglucosaminyl 1-phosphate transferase</fullName>
    </submittedName>
</protein>
<feature type="transmembrane region" description="Helical" evidence="8">
    <location>
        <begin position="185"/>
        <end position="206"/>
    </location>
</feature>
<evidence type="ECO:0000256" key="6">
    <source>
        <dbReference type="ARBA" id="ARBA00023136"/>
    </source>
</evidence>
<keyword evidence="7" id="KW-0479">Metal-binding</keyword>
<feature type="transmembrane region" description="Helical" evidence="8">
    <location>
        <begin position="160"/>
        <end position="179"/>
    </location>
</feature>
<feature type="transmembrane region" description="Helical" evidence="8">
    <location>
        <begin position="111"/>
        <end position="129"/>
    </location>
</feature>
<sequence>MPFPIKHILFFVGAILFSFLINHILLRFVKTLGIRNESETHIRWSSQVKPALGGLTFYIVFLLSITLHPFIFSYSGKAIDFQFTGIIGVTSLGFLMGLADDAYNTKPMLKLFTQILCGVLLVYSGTYIQVFESDIVNYSLTILWVVGLMNSINMLDNMDGITTIVSLIIAFTIFIIMLNNNEFDTISMTVVIGLLGSLFGFLYFNWNPSKMYMGDTGSQYLGVLLAALSINYLWNPITTAEFSISRQFLIPILSFIIPIIDTTTVVIKRARKGNSPFVGGKDHTTHHLSYLGFTEKQVAVIITLISIVSSVIVIYVVSTIKVWSHFYTIVFVAYFLILFFTLFYIANKNIDKSE</sequence>